<evidence type="ECO:0000313" key="2">
    <source>
        <dbReference type="Proteomes" id="UP001152320"/>
    </source>
</evidence>
<protein>
    <recommendedName>
        <fullName evidence="3">DDE Tnp4 domain-containing protein</fullName>
    </recommendedName>
</protein>
<name>A0A9Q0YCA2_HOLLE</name>
<keyword evidence="2" id="KW-1185">Reference proteome</keyword>
<dbReference type="Proteomes" id="UP001152320">
    <property type="component" value="Chromosome 23"/>
</dbReference>
<sequence length="131" mass="15098">MATWGSPNLPIFTQNDVTSMPYVFVGDDAFSMSENLLKPYGGDRLEPDQRIFNYRLSRASFIKLSLFCIEFELKCLVDVITDLFPHRFGNGRNERFHKSRLKSLGENKGLFYGIADHLSHVVMVATRITYR</sequence>
<organism evidence="1 2">
    <name type="scientific">Holothuria leucospilota</name>
    <name type="common">Black long sea cucumber</name>
    <name type="synonym">Mertensiothuria leucospilota</name>
    <dbReference type="NCBI Taxonomy" id="206669"/>
    <lineage>
        <taxon>Eukaryota</taxon>
        <taxon>Metazoa</taxon>
        <taxon>Echinodermata</taxon>
        <taxon>Eleutherozoa</taxon>
        <taxon>Echinozoa</taxon>
        <taxon>Holothuroidea</taxon>
        <taxon>Aspidochirotacea</taxon>
        <taxon>Aspidochirotida</taxon>
        <taxon>Holothuriidae</taxon>
        <taxon>Holothuria</taxon>
    </lineage>
</organism>
<comment type="caution">
    <text evidence="1">The sequence shown here is derived from an EMBL/GenBank/DDBJ whole genome shotgun (WGS) entry which is preliminary data.</text>
</comment>
<dbReference type="AlphaFoldDB" id="A0A9Q0YCA2"/>
<dbReference type="OrthoDB" id="8189124at2759"/>
<reference evidence="1" key="1">
    <citation type="submission" date="2021-10" db="EMBL/GenBank/DDBJ databases">
        <title>Tropical sea cucumber genome reveals ecological adaptation and Cuvierian tubules defense mechanism.</title>
        <authorList>
            <person name="Chen T."/>
        </authorList>
    </citation>
    <scope>NUCLEOTIDE SEQUENCE</scope>
    <source>
        <strain evidence="1">Nanhai2018</strain>
        <tissue evidence="1">Muscle</tissue>
    </source>
</reference>
<proteinExistence type="predicted"/>
<dbReference type="EMBL" id="JAIZAY010000023">
    <property type="protein sequence ID" value="KAJ8020137.1"/>
    <property type="molecule type" value="Genomic_DNA"/>
</dbReference>
<gene>
    <name evidence="1" type="ORF">HOLleu_42011</name>
</gene>
<evidence type="ECO:0008006" key="3">
    <source>
        <dbReference type="Google" id="ProtNLM"/>
    </source>
</evidence>
<accession>A0A9Q0YCA2</accession>
<evidence type="ECO:0000313" key="1">
    <source>
        <dbReference type="EMBL" id="KAJ8020137.1"/>
    </source>
</evidence>